<sequence>MVAFAEWVRSEFGLGTGPLTFVVGGRGAVGEVYRLSVGGVEFAVKRPFRGVDVDAIRREALLLDHLAAQGIDVPTHVVASGGRLVVEVPSDLGGGSARVSHWVEGEPVGNGGSAVAEQLGALLAQLHRAGPSTDEVPPNWYTTMVPADEWAALVQRSVGQPWHEALVAREGDHAAYRSVVDRAGPGTGPFVLGHRDFHPDNAVIAPDGSLRALDWECCGPLDPTRELAKTLVQWHVLGEVIDEDAVARTVTAYVEAGGTGVVRAIDDFAMVMCTETNFLASQIRLALADAAPDERRAQARGEIEESLAGYLPSLAALERVLDIATA</sequence>
<dbReference type="Proteomes" id="UP000030011">
    <property type="component" value="Unassembled WGS sequence"/>
</dbReference>
<dbReference type="InterPro" id="IPR051678">
    <property type="entry name" value="AGP_Transferase"/>
</dbReference>
<dbReference type="SUPFAM" id="SSF56112">
    <property type="entry name" value="Protein kinase-like (PK-like)"/>
    <property type="match status" value="1"/>
</dbReference>
<name>A0A0A0JMH3_9MICO</name>
<dbReference type="PANTHER" id="PTHR21310">
    <property type="entry name" value="AMINOGLYCOSIDE PHOSPHOTRANSFERASE-RELATED-RELATED"/>
    <property type="match status" value="1"/>
</dbReference>
<dbReference type="Pfam" id="PF01636">
    <property type="entry name" value="APH"/>
    <property type="match status" value="1"/>
</dbReference>
<dbReference type="eggNOG" id="COG2334">
    <property type="taxonomic scope" value="Bacteria"/>
</dbReference>
<comment type="caution">
    <text evidence="2">The sequence shown here is derived from an EMBL/GenBank/DDBJ whole genome shotgun (WGS) entry which is preliminary data.</text>
</comment>
<dbReference type="AlphaFoldDB" id="A0A0A0JMH3"/>
<dbReference type="Gene3D" id="3.90.1200.10">
    <property type="match status" value="1"/>
</dbReference>
<dbReference type="RefSeq" id="WP_035906112.1">
    <property type="nucleotide sequence ID" value="NZ_AVPK01000008.1"/>
</dbReference>
<proteinExistence type="predicted"/>
<dbReference type="EMBL" id="AVPK01000008">
    <property type="protein sequence ID" value="KGN36831.1"/>
    <property type="molecule type" value="Genomic_DNA"/>
</dbReference>
<protein>
    <recommendedName>
        <fullName evidence="1">Aminoglycoside phosphotransferase domain-containing protein</fullName>
    </recommendedName>
</protein>
<reference evidence="2 3" key="1">
    <citation type="submission" date="2013-08" db="EMBL/GenBank/DDBJ databases">
        <title>The genome sequence of Knoellia subterranea.</title>
        <authorList>
            <person name="Zhu W."/>
            <person name="Wang G."/>
        </authorList>
    </citation>
    <scope>NUCLEOTIDE SEQUENCE [LARGE SCALE GENOMIC DNA]</scope>
    <source>
        <strain evidence="2 3">KCTC 19937</strain>
    </source>
</reference>
<dbReference type="InterPro" id="IPR011009">
    <property type="entry name" value="Kinase-like_dom_sf"/>
</dbReference>
<dbReference type="InterPro" id="IPR002575">
    <property type="entry name" value="Aminoglycoside_PTrfase"/>
</dbReference>
<gene>
    <name evidence="2" type="ORF">N803_17090</name>
</gene>
<dbReference type="STRING" id="1385521.N803_17090"/>
<dbReference type="OrthoDB" id="30633at2"/>
<evidence type="ECO:0000259" key="1">
    <source>
        <dbReference type="Pfam" id="PF01636"/>
    </source>
</evidence>
<organism evidence="2 3">
    <name type="scientific">Knoellia subterranea KCTC 19937</name>
    <dbReference type="NCBI Taxonomy" id="1385521"/>
    <lineage>
        <taxon>Bacteria</taxon>
        <taxon>Bacillati</taxon>
        <taxon>Actinomycetota</taxon>
        <taxon>Actinomycetes</taxon>
        <taxon>Micrococcales</taxon>
        <taxon>Intrasporangiaceae</taxon>
        <taxon>Knoellia</taxon>
    </lineage>
</organism>
<evidence type="ECO:0000313" key="2">
    <source>
        <dbReference type="EMBL" id="KGN36831.1"/>
    </source>
</evidence>
<feature type="domain" description="Aminoglycoside phosphotransferase" evidence="1">
    <location>
        <begin position="28"/>
        <end position="254"/>
    </location>
</feature>
<accession>A0A0A0JMH3</accession>
<keyword evidence="3" id="KW-1185">Reference proteome</keyword>
<evidence type="ECO:0000313" key="3">
    <source>
        <dbReference type="Proteomes" id="UP000030011"/>
    </source>
</evidence>